<dbReference type="EMBL" id="KB007840">
    <property type="protein sequence ID" value="ELR23974.1"/>
    <property type="molecule type" value="Genomic_DNA"/>
</dbReference>
<evidence type="ECO:0000313" key="3">
    <source>
        <dbReference type="Proteomes" id="UP000011083"/>
    </source>
</evidence>
<dbReference type="VEuPathDB" id="AmoebaDB:ACA1_143440"/>
<sequence>MAAAGKATVEYEVNLRVKKQVEGPFLEWLRAHMRDMVETTRCFVSARLYSQEASRGTTRPPAMTRLTTCATWRSTGALTVPPSSTTSTTTPRPCVPTASSASPTNSQPRAASSISSRASNKEEHTAWLSHQPQDTASGISPARVAQWKGVRLLSGRLWVRSPP</sequence>
<protein>
    <submittedName>
        <fullName evidence="2">Uncharacterized protein</fullName>
    </submittedName>
</protein>
<feature type="compositionally biased region" description="Polar residues" evidence="1">
    <location>
        <begin position="98"/>
        <end position="108"/>
    </location>
</feature>
<feature type="compositionally biased region" description="Low complexity" evidence="1">
    <location>
        <begin position="79"/>
        <end position="97"/>
    </location>
</feature>
<feature type="compositionally biased region" description="Low complexity" evidence="1">
    <location>
        <begin position="109"/>
        <end position="118"/>
    </location>
</feature>
<organism evidence="2 3">
    <name type="scientific">Acanthamoeba castellanii (strain ATCC 30010 / Neff)</name>
    <dbReference type="NCBI Taxonomy" id="1257118"/>
    <lineage>
        <taxon>Eukaryota</taxon>
        <taxon>Amoebozoa</taxon>
        <taxon>Discosea</taxon>
        <taxon>Longamoebia</taxon>
        <taxon>Centramoebida</taxon>
        <taxon>Acanthamoebidae</taxon>
        <taxon>Acanthamoeba</taxon>
    </lineage>
</organism>
<proteinExistence type="predicted"/>
<accession>L8HEL9</accession>
<keyword evidence="3" id="KW-1185">Reference proteome</keyword>
<evidence type="ECO:0000313" key="2">
    <source>
        <dbReference type="EMBL" id="ELR23974.1"/>
    </source>
</evidence>
<feature type="compositionally biased region" description="Polar residues" evidence="1">
    <location>
        <begin position="128"/>
        <end position="138"/>
    </location>
</feature>
<reference evidence="2 3" key="1">
    <citation type="journal article" date="2013" name="Genome Biol.">
        <title>Genome of Acanthamoeba castellanii highlights extensive lateral gene transfer and early evolution of tyrosine kinase signaling.</title>
        <authorList>
            <person name="Clarke M."/>
            <person name="Lohan A.J."/>
            <person name="Liu B."/>
            <person name="Lagkouvardos I."/>
            <person name="Roy S."/>
            <person name="Zafar N."/>
            <person name="Bertelli C."/>
            <person name="Schilde C."/>
            <person name="Kianianmomeni A."/>
            <person name="Burglin T.R."/>
            <person name="Frech C."/>
            <person name="Turcotte B."/>
            <person name="Kopec K.O."/>
            <person name="Synnott J.M."/>
            <person name="Choo C."/>
            <person name="Paponov I."/>
            <person name="Finkler A."/>
            <person name="Soon Heng Tan C."/>
            <person name="Hutchins A.P."/>
            <person name="Weinmeier T."/>
            <person name="Rattei T."/>
            <person name="Chu J.S."/>
            <person name="Gimenez G."/>
            <person name="Irimia M."/>
            <person name="Rigden D.J."/>
            <person name="Fitzpatrick D.A."/>
            <person name="Lorenzo-Morales J."/>
            <person name="Bateman A."/>
            <person name="Chiu C.H."/>
            <person name="Tang P."/>
            <person name="Hegemann P."/>
            <person name="Fromm H."/>
            <person name="Raoult D."/>
            <person name="Greub G."/>
            <person name="Miranda-Saavedra D."/>
            <person name="Chen N."/>
            <person name="Nash P."/>
            <person name="Ginger M.L."/>
            <person name="Horn M."/>
            <person name="Schaap P."/>
            <person name="Caler L."/>
            <person name="Loftus B."/>
        </authorList>
    </citation>
    <scope>NUCLEOTIDE SEQUENCE [LARGE SCALE GENOMIC DNA]</scope>
    <source>
        <strain evidence="2 3">Neff</strain>
    </source>
</reference>
<gene>
    <name evidence="2" type="ORF">ACA1_143440</name>
</gene>
<dbReference type="KEGG" id="acan:ACA1_143440"/>
<dbReference type="AlphaFoldDB" id="L8HEL9"/>
<dbReference type="Proteomes" id="UP000011083">
    <property type="component" value="Unassembled WGS sequence"/>
</dbReference>
<name>L8HEL9_ACACF</name>
<dbReference type="GeneID" id="14924973"/>
<feature type="region of interest" description="Disordered" evidence="1">
    <location>
        <begin position="75"/>
        <end position="141"/>
    </location>
</feature>
<evidence type="ECO:0000256" key="1">
    <source>
        <dbReference type="SAM" id="MobiDB-lite"/>
    </source>
</evidence>
<dbReference type="RefSeq" id="XP_004353502.1">
    <property type="nucleotide sequence ID" value="XM_004353450.1"/>
</dbReference>